<dbReference type="EMBL" id="JAODAN010000002">
    <property type="protein sequence ID" value="KAK1926213.1"/>
    <property type="molecule type" value="Genomic_DNA"/>
</dbReference>
<organism evidence="2 3">
    <name type="scientific">Papiliotrema laurentii</name>
    <name type="common">Cryptococcus laurentii</name>
    <dbReference type="NCBI Taxonomy" id="5418"/>
    <lineage>
        <taxon>Eukaryota</taxon>
        <taxon>Fungi</taxon>
        <taxon>Dikarya</taxon>
        <taxon>Basidiomycota</taxon>
        <taxon>Agaricomycotina</taxon>
        <taxon>Tremellomycetes</taxon>
        <taxon>Tremellales</taxon>
        <taxon>Rhynchogastremaceae</taxon>
        <taxon>Papiliotrema</taxon>
    </lineage>
</organism>
<dbReference type="AlphaFoldDB" id="A0AAD9L7T2"/>
<sequence length="510" mass="57394">MKHMRGLLEQDPYRRIRLIPTREDHETLYSYLLSKSHESQERLGPVVSIEAHCLPFWTVTNIAWVAHQITSPSTGASSLALRTKTSSRMTEVGFSVAAVADDHWASGVVLADSARNLQFTLRSLLQDELIDAGDSFHLTTSALERRLRGHVFDPSTAPPFAKGYPAFSDHQFQKWYGSVENVPLENRPSWFINTKLNAPLDTMAFPTYRIVYTIQYAKGETAFCDGYRAVSPEPDAAHRHHFLLPDSWPRINRTYDAQEMFSKYVGWAHVKEERKESGPAPDICRVSFGDTKEAAFQLAKTVCDVTARSRLNWTDPRVLPADLGAGSANLSAVVKYEVHRITTDQLRPAPQFPVSQPRSDTTKVKDPRLSTVRPIARPTLPARSNPQAPSTGSYQSTSPPRPAFRPPLTRNTRRGPLPASQPPQIKVLDRAGHYAHLELAPDWTYLSEKHEKQVSTALAETRRTQLTIYHPDVGDGDRQMLIKRSQDINVAFASLNTLEKRKRYQNGHGD</sequence>
<accession>A0AAD9L7T2</accession>
<feature type="region of interest" description="Disordered" evidence="1">
    <location>
        <begin position="347"/>
        <end position="424"/>
    </location>
</feature>
<comment type="caution">
    <text evidence="2">The sequence shown here is derived from an EMBL/GenBank/DDBJ whole genome shotgun (WGS) entry which is preliminary data.</text>
</comment>
<evidence type="ECO:0000256" key="1">
    <source>
        <dbReference type="SAM" id="MobiDB-lite"/>
    </source>
</evidence>
<evidence type="ECO:0000313" key="3">
    <source>
        <dbReference type="Proteomes" id="UP001182556"/>
    </source>
</evidence>
<dbReference type="Proteomes" id="UP001182556">
    <property type="component" value="Unassembled WGS sequence"/>
</dbReference>
<protein>
    <submittedName>
        <fullName evidence="2">Uncharacterized protein</fullName>
    </submittedName>
</protein>
<keyword evidence="3" id="KW-1185">Reference proteome</keyword>
<name>A0AAD9L7T2_PAPLA</name>
<evidence type="ECO:0000313" key="2">
    <source>
        <dbReference type="EMBL" id="KAK1926213.1"/>
    </source>
</evidence>
<gene>
    <name evidence="2" type="ORF">DB88DRAFT_154912</name>
</gene>
<feature type="compositionally biased region" description="Polar residues" evidence="1">
    <location>
        <begin position="382"/>
        <end position="398"/>
    </location>
</feature>
<reference evidence="2" key="1">
    <citation type="submission" date="2023-02" db="EMBL/GenBank/DDBJ databases">
        <title>Identification and recombinant expression of a fungal hydrolase from Papiliotrema laurentii that hydrolyzes apple cutin and clears colloidal polyester polyurethane.</title>
        <authorList>
            <consortium name="DOE Joint Genome Institute"/>
            <person name="Roman V.A."/>
            <person name="Bojanowski C."/>
            <person name="Crable B.R."/>
            <person name="Wagner D.N."/>
            <person name="Hung C.S."/>
            <person name="Nadeau L.J."/>
            <person name="Schratz L."/>
            <person name="Haridas S."/>
            <person name="Pangilinan J."/>
            <person name="Lipzen A."/>
            <person name="Na H."/>
            <person name="Yan M."/>
            <person name="Ng V."/>
            <person name="Grigoriev I.V."/>
            <person name="Spatafora J.W."/>
            <person name="Barlow D."/>
            <person name="Biffinger J."/>
            <person name="Kelley-Loughnane N."/>
            <person name="Varaljay V.A."/>
            <person name="Crookes-Goodson W.J."/>
        </authorList>
    </citation>
    <scope>NUCLEOTIDE SEQUENCE</scope>
    <source>
        <strain evidence="2">5307AH</strain>
    </source>
</reference>
<proteinExistence type="predicted"/>